<dbReference type="NCBIfam" id="TIGR01198">
    <property type="entry name" value="pgl"/>
    <property type="match status" value="1"/>
</dbReference>
<dbReference type="Gene3D" id="3.40.50.1360">
    <property type="match status" value="1"/>
</dbReference>
<dbReference type="PANTHER" id="PTHR11054">
    <property type="entry name" value="6-PHOSPHOGLUCONOLACTONASE"/>
    <property type="match status" value="1"/>
</dbReference>
<dbReference type="EC" id="3.1.1.31" evidence="4 6"/>
<evidence type="ECO:0000256" key="1">
    <source>
        <dbReference type="ARBA" id="ARBA00000832"/>
    </source>
</evidence>
<keyword evidence="5 6" id="KW-0378">Hydrolase</keyword>
<evidence type="ECO:0000256" key="5">
    <source>
        <dbReference type="ARBA" id="ARBA00022801"/>
    </source>
</evidence>
<dbReference type="UniPathway" id="UPA00115">
    <property type="reaction ID" value="UER00409"/>
</dbReference>
<dbReference type="SUPFAM" id="SSF100950">
    <property type="entry name" value="NagB/RpiA/CoA transferase-like"/>
    <property type="match status" value="1"/>
</dbReference>
<dbReference type="Pfam" id="PF01182">
    <property type="entry name" value="Glucosamine_iso"/>
    <property type="match status" value="1"/>
</dbReference>
<evidence type="ECO:0000256" key="4">
    <source>
        <dbReference type="ARBA" id="ARBA00013198"/>
    </source>
</evidence>
<name>A0A4Y7TCU7_COPMI</name>
<comment type="catalytic activity">
    <reaction evidence="1 6">
        <text>6-phospho-D-glucono-1,5-lactone + H2O = 6-phospho-D-gluconate + H(+)</text>
        <dbReference type="Rhea" id="RHEA:12556"/>
        <dbReference type="ChEBI" id="CHEBI:15377"/>
        <dbReference type="ChEBI" id="CHEBI:15378"/>
        <dbReference type="ChEBI" id="CHEBI:57955"/>
        <dbReference type="ChEBI" id="CHEBI:58759"/>
        <dbReference type="EC" id="3.1.1.31"/>
    </reaction>
</comment>
<evidence type="ECO:0000313" key="9">
    <source>
        <dbReference type="Proteomes" id="UP000298030"/>
    </source>
</evidence>
<dbReference type="Proteomes" id="UP000298030">
    <property type="component" value="Unassembled WGS sequence"/>
</dbReference>
<evidence type="ECO:0000256" key="2">
    <source>
        <dbReference type="ARBA" id="ARBA00004961"/>
    </source>
</evidence>
<evidence type="ECO:0000259" key="7">
    <source>
        <dbReference type="Pfam" id="PF01182"/>
    </source>
</evidence>
<dbReference type="InterPro" id="IPR005900">
    <property type="entry name" value="6-phosphogluconolactonase_DevB"/>
</dbReference>
<dbReference type="FunFam" id="3.40.50.1360:FF:000005">
    <property type="entry name" value="6-phosphogluconolactonase"/>
    <property type="match status" value="1"/>
</dbReference>
<evidence type="ECO:0000256" key="6">
    <source>
        <dbReference type="RuleBase" id="RU365095"/>
    </source>
</evidence>
<dbReference type="CDD" id="cd01400">
    <property type="entry name" value="6PGL"/>
    <property type="match status" value="1"/>
</dbReference>
<dbReference type="InterPro" id="IPR039104">
    <property type="entry name" value="6PGL"/>
</dbReference>
<gene>
    <name evidence="8" type="ORF">FA13DRAFT_1813623</name>
</gene>
<evidence type="ECO:0000256" key="3">
    <source>
        <dbReference type="ARBA" id="ARBA00010662"/>
    </source>
</evidence>
<dbReference type="InterPro" id="IPR037171">
    <property type="entry name" value="NagB/RpiA_transferase-like"/>
</dbReference>
<protein>
    <recommendedName>
        <fullName evidence="4 6">6-phosphogluconolactonase</fullName>
        <shortName evidence="6">6PGL</shortName>
        <ecNumber evidence="4 6">3.1.1.31</ecNumber>
    </recommendedName>
</protein>
<comment type="caution">
    <text evidence="8">The sequence shown here is derived from an EMBL/GenBank/DDBJ whole genome shotgun (WGS) entry which is preliminary data.</text>
</comment>
<dbReference type="GO" id="GO:0005975">
    <property type="term" value="P:carbohydrate metabolic process"/>
    <property type="evidence" value="ECO:0007669"/>
    <property type="project" value="UniProtKB-UniRule"/>
</dbReference>
<dbReference type="GO" id="GO:0006098">
    <property type="term" value="P:pentose-phosphate shunt"/>
    <property type="evidence" value="ECO:0007669"/>
    <property type="project" value="UniProtKB-UniPathway"/>
</dbReference>
<accession>A0A4Y7TCU7</accession>
<comment type="similarity">
    <text evidence="3 6">Belongs to the glucosamine/galactosamine-6-phosphate isomerase family. 6-phosphogluconolactonase subfamily.</text>
</comment>
<dbReference type="OrthoDB" id="432544at2759"/>
<keyword evidence="9" id="KW-1185">Reference proteome</keyword>
<dbReference type="GO" id="GO:0017057">
    <property type="term" value="F:6-phosphogluconolactonase activity"/>
    <property type="evidence" value="ECO:0007669"/>
    <property type="project" value="UniProtKB-UniRule"/>
</dbReference>
<dbReference type="STRING" id="71717.A0A4Y7TCU7"/>
<sequence>MSTPSAPVLFSFPTKDGLRDALSSFVAKTSADAIAKHGSFAIAISGGNVPKPLGGLIKEPTVQWDKWHVYYVDERVVPLDHADSNHKLCLDTLWSKVPIPQGQIHPIDTNHLDNLQQLSISYAQGLKADSNLPSSGDIPSFDLILLRLGADGHTASLFPGRPALSTSADQLITFAEDAPREPSKRVTFTISVINNALRVAFVCTGAEKAEALKNVLDGPEKGLPASRVKPAYWFVDDSASAKAGYQRTPFDQL</sequence>
<reference evidence="8 9" key="1">
    <citation type="journal article" date="2019" name="Nat. Ecol. Evol.">
        <title>Megaphylogeny resolves global patterns of mushroom evolution.</title>
        <authorList>
            <person name="Varga T."/>
            <person name="Krizsan K."/>
            <person name="Foldi C."/>
            <person name="Dima B."/>
            <person name="Sanchez-Garcia M."/>
            <person name="Sanchez-Ramirez S."/>
            <person name="Szollosi G.J."/>
            <person name="Szarkandi J.G."/>
            <person name="Papp V."/>
            <person name="Albert L."/>
            <person name="Andreopoulos W."/>
            <person name="Angelini C."/>
            <person name="Antonin V."/>
            <person name="Barry K.W."/>
            <person name="Bougher N.L."/>
            <person name="Buchanan P."/>
            <person name="Buyck B."/>
            <person name="Bense V."/>
            <person name="Catcheside P."/>
            <person name="Chovatia M."/>
            <person name="Cooper J."/>
            <person name="Damon W."/>
            <person name="Desjardin D."/>
            <person name="Finy P."/>
            <person name="Geml J."/>
            <person name="Haridas S."/>
            <person name="Hughes K."/>
            <person name="Justo A."/>
            <person name="Karasinski D."/>
            <person name="Kautmanova I."/>
            <person name="Kiss B."/>
            <person name="Kocsube S."/>
            <person name="Kotiranta H."/>
            <person name="LaButti K.M."/>
            <person name="Lechner B.E."/>
            <person name="Liimatainen K."/>
            <person name="Lipzen A."/>
            <person name="Lukacs Z."/>
            <person name="Mihaltcheva S."/>
            <person name="Morgado L.N."/>
            <person name="Niskanen T."/>
            <person name="Noordeloos M.E."/>
            <person name="Ohm R.A."/>
            <person name="Ortiz-Santana B."/>
            <person name="Ovrebo C."/>
            <person name="Racz N."/>
            <person name="Riley R."/>
            <person name="Savchenko A."/>
            <person name="Shiryaev A."/>
            <person name="Soop K."/>
            <person name="Spirin V."/>
            <person name="Szebenyi C."/>
            <person name="Tomsovsky M."/>
            <person name="Tulloss R.E."/>
            <person name="Uehling J."/>
            <person name="Grigoriev I.V."/>
            <person name="Vagvolgyi C."/>
            <person name="Papp T."/>
            <person name="Martin F.M."/>
            <person name="Miettinen O."/>
            <person name="Hibbett D.S."/>
            <person name="Nagy L.G."/>
        </authorList>
    </citation>
    <scope>NUCLEOTIDE SEQUENCE [LARGE SCALE GENOMIC DNA]</scope>
    <source>
        <strain evidence="8 9">FP101781</strain>
    </source>
</reference>
<dbReference type="AlphaFoldDB" id="A0A4Y7TCU7"/>
<proteinExistence type="inferred from homology"/>
<evidence type="ECO:0000313" key="8">
    <source>
        <dbReference type="EMBL" id="TEB31784.1"/>
    </source>
</evidence>
<comment type="function">
    <text evidence="6">Hydrolysis of 6-phosphogluconolactone to 6-phosphogluconate.</text>
</comment>
<organism evidence="8 9">
    <name type="scientific">Coprinellus micaceus</name>
    <name type="common">Glistening ink-cap mushroom</name>
    <name type="synonym">Coprinus micaceus</name>
    <dbReference type="NCBI Taxonomy" id="71717"/>
    <lineage>
        <taxon>Eukaryota</taxon>
        <taxon>Fungi</taxon>
        <taxon>Dikarya</taxon>
        <taxon>Basidiomycota</taxon>
        <taxon>Agaricomycotina</taxon>
        <taxon>Agaricomycetes</taxon>
        <taxon>Agaricomycetidae</taxon>
        <taxon>Agaricales</taxon>
        <taxon>Agaricineae</taxon>
        <taxon>Psathyrellaceae</taxon>
        <taxon>Coprinellus</taxon>
    </lineage>
</organism>
<feature type="domain" description="Glucosamine/galactosamine-6-phosphate isomerase" evidence="7">
    <location>
        <begin position="14"/>
        <end position="230"/>
    </location>
</feature>
<dbReference type="EMBL" id="QPFP01000017">
    <property type="protein sequence ID" value="TEB31784.1"/>
    <property type="molecule type" value="Genomic_DNA"/>
</dbReference>
<dbReference type="PANTHER" id="PTHR11054:SF0">
    <property type="entry name" value="6-PHOSPHOGLUCONOLACTONASE"/>
    <property type="match status" value="1"/>
</dbReference>
<comment type="pathway">
    <text evidence="2 6">Carbohydrate degradation; pentose phosphate pathway; D-ribulose 5-phosphate from D-glucose 6-phosphate (oxidative stage): step 2/3.</text>
</comment>
<dbReference type="InterPro" id="IPR006148">
    <property type="entry name" value="Glc/Gal-6P_isomerase"/>
</dbReference>